<dbReference type="Pfam" id="PF03457">
    <property type="entry name" value="HA"/>
    <property type="match status" value="1"/>
</dbReference>
<name>A0A7S4QUY1_9STRA</name>
<dbReference type="EMBL" id="HBNS01010296">
    <property type="protein sequence ID" value="CAE4594640.1"/>
    <property type="molecule type" value="Transcribed_RNA"/>
</dbReference>
<evidence type="ECO:0000313" key="3">
    <source>
        <dbReference type="EMBL" id="CAE4594640.1"/>
    </source>
</evidence>
<dbReference type="PANTHER" id="PTHR33418:SF1">
    <property type="entry name" value="HELICASE-ASSOCIATED DOMAIN-CONTAINING PROTEIN"/>
    <property type="match status" value="1"/>
</dbReference>
<gene>
    <name evidence="3" type="ORF">DBRI00130_LOCUS8321</name>
</gene>
<feature type="chain" id="PRO_5031226076" description="Helicase-associated domain-containing protein" evidence="1">
    <location>
        <begin position="23"/>
        <end position="259"/>
    </location>
</feature>
<protein>
    <recommendedName>
        <fullName evidence="2">Helicase-associated domain-containing protein</fullName>
    </recommendedName>
</protein>
<dbReference type="PANTHER" id="PTHR33418">
    <property type="entry name" value="HELICASE-ASSOCIATED"/>
    <property type="match status" value="1"/>
</dbReference>
<feature type="signal peptide" evidence="1">
    <location>
        <begin position="1"/>
        <end position="22"/>
    </location>
</feature>
<reference evidence="3" key="1">
    <citation type="submission" date="2021-01" db="EMBL/GenBank/DDBJ databases">
        <authorList>
            <person name="Corre E."/>
            <person name="Pelletier E."/>
            <person name="Niang G."/>
            <person name="Scheremetjew M."/>
            <person name="Finn R."/>
            <person name="Kale V."/>
            <person name="Holt S."/>
            <person name="Cochrane G."/>
            <person name="Meng A."/>
            <person name="Brown T."/>
            <person name="Cohen L."/>
        </authorList>
    </citation>
    <scope>NUCLEOTIDE SEQUENCE</scope>
    <source>
        <strain evidence="3">GSO104</strain>
    </source>
</reference>
<proteinExistence type="predicted"/>
<dbReference type="InterPro" id="IPR005114">
    <property type="entry name" value="Helicase_assoc"/>
</dbReference>
<evidence type="ECO:0000256" key="1">
    <source>
        <dbReference type="SAM" id="SignalP"/>
    </source>
</evidence>
<feature type="domain" description="Helicase-associated" evidence="2">
    <location>
        <begin position="132"/>
        <end position="194"/>
    </location>
</feature>
<accession>A0A7S4QUY1</accession>
<sequence>MRTARPSLVLSLLASISTVTTATSPAFVLPSSSLQSKTCTNQRSTPLYEQNKETNVEIPSFITNKVLQQVYPAMLQHQSLYGNVNIPLGTSEGKKCKTLRRLYAENKLSEEEVELLSGLDFRWSSLEDIYEEADFDELLGRLIEYEKEHKNNYQVPKKYPLDPELGAWVTMIRRIGPDQITPQSRRTRLDAVNFAWKSTRSCGSSFMSHFRQVKDKTELSEEDKKWVNSIRVVYEKGNLSDARVKYMDQLKIDWRTPVE</sequence>
<keyword evidence="1" id="KW-0732">Signal</keyword>
<dbReference type="AlphaFoldDB" id="A0A7S4QUY1"/>
<evidence type="ECO:0000259" key="2">
    <source>
        <dbReference type="Pfam" id="PF03457"/>
    </source>
</evidence>
<organism evidence="3">
    <name type="scientific">Ditylum brightwellii</name>
    <dbReference type="NCBI Taxonomy" id="49249"/>
    <lineage>
        <taxon>Eukaryota</taxon>
        <taxon>Sar</taxon>
        <taxon>Stramenopiles</taxon>
        <taxon>Ochrophyta</taxon>
        <taxon>Bacillariophyta</taxon>
        <taxon>Mediophyceae</taxon>
        <taxon>Lithodesmiophycidae</taxon>
        <taxon>Lithodesmiales</taxon>
        <taxon>Lithodesmiaceae</taxon>
        <taxon>Ditylum</taxon>
    </lineage>
</organism>